<protein>
    <submittedName>
        <fullName evidence="3">Anti-sigma regulatory factor</fullName>
    </submittedName>
</protein>
<dbReference type="OrthoDB" id="9792240at2"/>
<dbReference type="PANTHER" id="PTHR35526:SF6">
    <property type="entry name" value="SLR1861 PROTEIN"/>
    <property type="match status" value="1"/>
</dbReference>
<dbReference type="InterPro" id="IPR036890">
    <property type="entry name" value="HATPase_C_sf"/>
</dbReference>
<dbReference type="Proteomes" id="UP000245125">
    <property type="component" value="Unassembled WGS sequence"/>
</dbReference>
<evidence type="ECO:0000313" key="4">
    <source>
        <dbReference type="Proteomes" id="UP000245125"/>
    </source>
</evidence>
<dbReference type="AlphaFoldDB" id="A0A2U3QGK2"/>
<dbReference type="PANTHER" id="PTHR35526">
    <property type="entry name" value="ANTI-SIGMA-F FACTOR RSBW-RELATED"/>
    <property type="match status" value="1"/>
</dbReference>
<dbReference type="InterPro" id="IPR003594">
    <property type="entry name" value="HATPase_dom"/>
</dbReference>
<organism evidence="3 4">
    <name type="scientific">Candidatus Sulfobium mesophilum</name>
    <dbReference type="NCBI Taxonomy" id="2016548"/>
    <lineage>
        <taxon>Bacteria</taxon>
        <taxon>Pseudomonadati</taxon>
        <taxon>Nitrospirota</taxon>
        <taxon>Nitrospiria</taxon>
        <taxon>Nitrospirales</taxon>
        <taxon>Nitrospiraceae</taxon>
        <taxon>Candidatus Sulfobium</taxon>
    </lineage>
</organism>
<name>A0A2U3QGK2_9BACT</name>
<keyword evidence="1" id="KW-0808">Transferase</keyword>
<sequence length="139" mass="15107">MKVLADTTVPARLESLEGLVKSATGSALQWGLAGEGLFAVELATEEAVVNVFKYAYPHGEGKVRLRCVGEGDRFVIEVTDWGIPFDATAQPDPDVTGPLEKRSVGGLGIHLMRNMTDEISYKREDGQNILSLFIRKDGT</sequence>
<keyword evidence="1" id="KW-0723">Serine/threonine-protein kinase</keyword>
<dbReference type="Pfam" id="PF13581">
    <property type="entry name" value="HATPase_c_2"/>
    <property type="match status" value="1"/>
</dbReference>
<reference evidence="4" key="1">
    <citation type="submission" date="2018-03" db="EMBL/GenBank/DDBJ databases">
        <authorList>
            <person name="Zecchin S."/>
        </authorList>
    </citation>
    <scope>NUCLEOTIDE SEQUENCE [LARGE SCALE GENOMIC DNA]</scope>
</reference>
<dbReference type="SUPFAM" id="SSF55874">
    <property type="entry name" value="ATPase domain of HSP90 chaperone/DNA topoisomerase II/histidine kinase"/>
    <property type="match status" value="1"/>
</dbReference>
<dbReference type="Gene3D" id="3.30.565.10">
    <property type="entry name" value="Histidine kinase-like ATPase, C-terminal domain"/>
    <property type="match status" value="1"/>
</dbReference>
<keyword evidence="1" id="KW-0418">Kinase</keyword>
<evidence type="ECO:0000313" key="3">
    <source>
        <dbReference type="EMBL" id="SPQ00470.1"/>
    </source>
</evidence>
<feature type="domain" description="Histidine kinase/HSP90-like ATPase" evidence="2">
    <location>
        <begin position="9"/>
        <end position="132"/>
    </location>
</feature>
<gene>
    <name evidence="3" type="ORF">NBG4_250002</name>
</gene>
<dbReference type="InterPro" id="IPR050267">
    <property type="entry name" value="Anti-sigma-factor_SerPK"/>
</dbReference>
<dbReference type="GO" id="GO:0004674">
    <property type="term" value="F:protein serine/threonine kinase activity"/>
    <property type="evidence" value="ECO:0007669"/>
    <property type="project" value="UniProtKB-KW"/>
</dbReference>
<proteinExistence type="predicted"/>
<dbReference type="EMBL" id="OUUY01000070">
    <property type="protein sequence ID" value="SPQ00470.1"/>
    <property type="molecule type" value="Genomic_DNA"/>
</dbReference>
<accession>A0A2U3QGK2</accession>
<keyword evidence="4" id="KW-1185">Reference proteome</keyword>
<evidence type="ECO:0000256" key="1">
    <source>
        <dbReference type="ARBA" id="ARBA00022527"/>
    </source>
</evidence>
<evidence type="ECO:0000259" key="2">
    <source>
        <dbReference type="Pfam" id="PF13581"/>
    </source>
</evidence>
<dbReference type="CDD" id="cd16936">
    <property type="entry name" value="HATPase_RsbW-like"/>
    <property type="match status" value="1"/>
</dbReference>